<feature type="transmembrane region" description="Helical" evidence="2">
    <location>
        <begin position="406"/>
        <end position="425"/>
    </location>
</feature>
<evidence type="ECO:0000313" key="3">
    <source>
        <dbReference type="EMBL" id="MCO5723484.1"/>
    </source>
</evidence>
<keyword evidence="1" id="KW-0175">Coiled coil</keyword>
<keyword evidence="2" id="KW-0812">Transmembrane</keyword>
<dbReference type="Pfam" id="PF13424">
    <property type="entry name" value="TPR_12"/>
    <property type="match status" value="1"/>
</dbReference>
<dbReference type="RefSeq" id="WP_252739860.1">
    <property type="nucleotide sequence ID" value="NZ_JAMXIB010000001.1"/>
</dbReference>
<dbReference type="SUPFAM" id="SSF48452">
    <property type="entry name" value="TPR-like"/>
    <property type="match status" value="3"/>
</dbReference>
<dbReference type="InterPro" id="IPR011990">
    <property type="entry name" value="TPR-like_helical_dom_sf"/>
</dbReference>
<dbReference type="Gene3D" id="1.10.10.10">
    <property type="entry name" value="Winged helix-like DNA-binding domain superfamily/Winged helix DNA-binding domain"/>
    <property type="match status" value="1"/>
</dbReference>
<name>A0ABT1AU08_9FLAO</name>
<feature type="coiled-coil region" evidence="1">
    <location>
        <begin position="461"/>
        <end position="488"/>
    </location>
</feature>
<dbReference type="Gene3D" id="1.25.40.10">
    <property type="entry name" value="Tetratricopeptide repeat domain"/>
    <property type="match status" value="2"/>
</dbReference>
<evidence type="ECO:0000256" key="2">
    <source>
        <dbReference type="SAM" id="Phobius"/>
    </source>
</evidence>
<dbReference type="EMBL" id="JAMXIB010000001">
    <property type="protein sequence ID" value="MCO5723484.1"/>
    <property type="molecule type" value="Genomic_DNA"/>
</dbReference>
<organism evidence="3 4">
    <name type="scientific">Robiginitalea marina</name>
    <dbReference type="NCBI Taxonomy" id="2954105"/>
    <lineage>
        <taxon>Bacteria</taxon>
        <taxon>Pseudomonadati</taxon>
        <taxon>Bacteroidota</taxon>
        <taxon>Flavobacteriia</taxon>
        <taxon>Flavobacteriales</taxon>
        <taxon>Flavobacteriaceae</taxon>
        <taxon>Robiginitalea</taxon>
    </lineage>
</organism>
<dbReference type="SMART" id="SM00028">
    <property type="entry name" value="TPR"/>
    <property type="match status" value="7"/>
</dbReference>
<dbReference type="PANTHER" id="PTHR10098">
    <property type="entry name" value="RAPSYN-RELATED"/>
    <property type="match status" value="1"/>
</dbReference>
<dbReference type="Proteomes" id="UP001206312">
    <property type="component" value="Unassembled WGS sequence"/>
</dbReference>
<evidence type="ECO:0000313" key="4">
    <source>
        <dbReference type="Proteomes" id="UP001206312"/>
    </source>
</evidence>
<protein>
    <submittedName>
        <fullName evidence="3">Tetratricopeptide repeat protein</fullName>
    </submittedName>
</protein>
<proteinExistence type="predicted"/>
<keyword evidence="2" id="KW-0472">Membrane</keyword>
<dbReference type="InterPro" id="IPR016032">
    <property type="entry name" value="Sig_transdc_resp-reg_C-effctor"/>
</dbReference>
<gene>
    <name evidence="3" type="ORF">NG653_01365</name>
</gene>
<dbReference type="InterPro" id="IPR019734">
    <property type="entry name" value="TPR_rpt"/>
</dbReference>
<comment type="caution">
    <text evidence="3">The sequence shown here is derived from an EMBL/GenBank/DDBJ whole genome shotgun (WGS) entry which is preliminary data.</text>
</comment>
<dbReference type="InterPro" id="IPR036388">
    <property type="entry name" value="WH-like_DNA-bd_sf"/>
</dbReference>
<accession>A0ABT1AU08</accession>
<reference evidence="3 4" key="1">
    <citation type="submission" date="2022-06" db="EMBL/GenBank/DDBJ databases">
        <authorList>
            <person name="Xuan X."/>
        </authorList>
    </citation>
    <scope>NUCLEOTIDE SEQUENCE [LARGE SCALE GENOMIC DNA]</scope>
    <source>
        <strain evidence="3 4">2V75</strain>
    </source>
</reference>
<keyword evidence="2" id="KW-1133">Transmembrane helix</keyword>
<dbReference type="SUPFAM" id="SSF46894">
    <property type="entry name" value="C-terminal effector domain of the bipartite response regulators"/>
    <property type="match status" value="1"/>
</dbReference>
<dbReference type="Pfam" id="PF13181">
    <property type="entry name" value="TPR_8"/>
    <property type="match status" value="1"/>
</dbReference>
<feature type="coiled-coil region" evidence="1">
    <location>
        <begin position="360"/>
        <end position="396"/>
    </location>
</feature>
<evidence type="ECO:0000256" key="1">
    <source>
        <dbReference type="SAM" id="Coils"/>
    </source>
</evidence>
<sequence>MHRLPILFLLIYLIGSGLLLGQPRNTRSLDSMLQLLRTQKDTPLIYTYRTIFNDYMTDDPETARAYLDTAFTLAAGVKSTNIQARLLNDLAFYYNKTGDYVKAEGLYKKAIDSFAKARNLGMQQVSYNVLGVVQKNRGKLDEALDSYMKSLEFSDILGDTDYYRIPTFLNIGVLLGEMDQLDRSNAYYLKTIAACEEFDEPWGAAIARSNMATNYVVAGRPGEALPIYLEALEYFEAEKYDFESGEQYAHLGEVYMKLGEYAMSESYLKRSIAMGIKTGEQAMQITAGRHLGALCLQTGRPGQALEYLRIALNLADETDNKPEFVRLLKDLGDAHAQNGNYKEAYTFREKHFEQYDSIFQKEKVEQINALEVRFQTAQKEAELALQQEEINTLNEKAKVDELTKSLYAGGMFSFLAVSGGLFFGFRQRMKRNRIQREKQEAVYRQEIEHKKKELASQTLHLVQKNTFLEELQDNLENLRRSPEKFKMEFRRIAMLLRKEKASDKDWETFKTYFAQVHNDFDQKLKTFSPEISEKEIRLAAFLRMNLTTKEIAATMNVLPESILKSKYRLKKKLGLDRDVDLSEFLASI</sequence>
<keyword evidence="4" id="KW-1185">Reference proteome</keyword>